<protein>
    <submittedName>
        <fullName evidence="1">Uncharacterized protein</fullName>
    </submittedName>
</protein>
<dbReference type="Proteomes" id="UP000039021">
    <property type="component" value="Unassembled WGS sequence"/>
</dbReference>
<name>A0A916PBY5_MYCTX</name>
<evidence type="ECO:0000313" key="2">
    <source>
        <dbReference type="Proteomes" id="UP000039021"/>
    </source>
</evidence>
<reference evidence="2" key="1">
    <citation type="submission" date="2015-03" db="EMBL/GenBank/DDBJ databases">
        <authorList>
            <consortium name="Pathogen Informatics"/>
        </authorList>
    </citation>
    <scope>NUCLEOTIDE SEQUENCE [LARGE SCALE GENOMIC DNA]</scope>
    <source>
        <strain evidence="2">N09902308</strain>
    </source>
</reference>
<proteinExistence type="predicted"/>
<sequence>MIKMDATLGTTWPTMIRRLETPIYRAALMNSRSRKLIVIPRTMRELIIQPKPANNKTRNMMFAEFLVRGVTMAIRMKLGTTSSRSTTHISVRSRQPPKYPEIAPTVAAIPVEITATQTPISIDFCMPRSVCASRSWPSALVPSQCLVPGGCSNALKSRSS</sequence>
<dbReference type="AlphaFoldDB" id="A0A916PBY5"/>
<comment type="caution">
    <text evidence="1">The sequence shown here is derived from an EMBL/GenBank/DDBJ whole genome shotgun (WGS) entry which is preliminary data.</text>
</comment>
<gene>
    <name evidence="1" type="ORF">ERS007739_02992</name>
</gene>
<dbReference type="EMBL" id="CSBK01001465">
    <property type="protein sequence ID" value="COY70354.1"/>
    <property type="molecule type" value="Genomic_DNA"/>
</dbReference>
<organism evidence="1 2">
    <name type="scientific">Mycobacterium tuberculosis</name>
    <dbReference type="NCBI Taxonomy" id="1773"/>
    <lineage>
        <taxon>Bacteria</taxon>
        <taxon>Bacillati</taxon>
        <taxon>Actinomycetota</taxon>
        <taxon>Actinomycetes</taxon>
        <taxon>Mycobacteriales</taxon>
        <taxon>Mycobacteriaceae</taxon>
        <taxon>Mycobacterium</taxon>
        <taxon>Mycobacterium tuberculosis complex</taxon>
    </lineage>
</organism>
<evidence type="ECO:0000313" key="1">
    <source>
        <dbReference type="EMBL" id="COY70354.1"/>
    </source>
</evidence>
<accession>A0A916PBY5</accession>